<dbReference type="Pfam" id="PF05275">
    <property type="entry name" value="CopB"/>
    <property type="match status" value="1"/>
</dbReference>
<reference evidence="2 3" key="1">
    <citation type="submission" date="2024-09" db="EMBL/GenBank/DDBJ databases">
        <authorList>
            <person name="Zhang Z.-H."/>
        </authorList>
    </citation>
    <scope>NUCLEOTIDE SEQUENCE [LARGE SCALE GENOMIC DNA]</scope>
    <source>
        <strain evidence="2 3">HHTR114</strain>
    </source>
</reference>
<accession>A0ABW1KYK7</accession>
<sequence length="264" mass="29654">MRTQKPLPVLLFSCFVATTAMAEETATPWSQADAYNDPQEMAKARRAVLKEHGAGTTYYVLADRFEVQTGEGDPALMLEGQAWWGGDRNKLALKTETEYSFEEDKFEEAEFQALWSRAISRYFDFQAGMRHDFSPDPSRTYAALGVQGLAPYWFEVDAALFVSNKGDVSARLEAEYELMLTQRLILQPSAEADISFQTVAPLESGEGLSSIELGARLRYEIKREFAPYIGVHWTRDLGETADFARANGEDPSIVSFVAGVRLWF</sequence>
<evidence type="ECO:0000313" key="2">
    <source>
        <dbReference type="EMBL" id="MFC6035721.1"/>
    </source>
</evidence>
<feature type="chain" id="PRO_5047265141" evidence="1">
    <location>
        <begin position="23"/>
        <end position="264"/>
    </location>
</feature>
<dbReference type="Proteomes" id="UP001596116">
    <property type="component" value="Unassembled WGS sequence"/>
</dbReference>
<dbReference type="InterPro" id="IPR007939">
    <property type="entry name" value="Cu-R_B_prcur"/>
</dbReference>
<protein>
    <submittedName>
        <fullName evidence="2">Copper resistance protein B</fullName>
    </submittedName>
</protein>
<proteinExistence type="predicted"/>
<comment type="caution">
    <text evidence="2">The sequence shown here is derived from an EMBL/GenBank/DDBJ whole genome shotgun (WGS) entry which is preliminary data.</text>
</comment>
<organism evidence="2 3">
    <name type="scientific">Hyphococcus aureus</name>
    <dbReference type="NCBI Taxonomy" id="2666033"/>
    <lineage>
        <taxon>Bacteria</taxon>
        <taxon>Pseudomonadati</taxon>
        <taxon>Pseudomonadota</taxon>
        <taxon>Alphaproteobacteria</taxon>
        <taxon>Parvularculales</taxon>
        <taxon>Parvularculaceae</taxon>
        <taxon>Hyphococcus</taxon>
    </lineage>
</organism>
<evidence type="ECO:0000256" key="1">
    <source>
        <dbReference type="SAM" id="SignalP"/>
    </source>
</evidence>
<dbReference type="EMBL" id="JBHPON010000001">
    <property type="protein sequence ID" value="MFC6035721.1"/>
    <property type="molecule type" value="Genomic_DNA"/>
</dbReference>
<dbReference type="InterPro" id="IPR036709">
    <property type="entry name" value="Autotransporte_beta_dom_sf"/>
</dbReference>
<evidence type="ECO:0000313" key="3">
    <source>
        <dbReference type="Proteomes" id="UP001596116"/>
    </source>
</evidence>
<feature type="signal peptide" evidence="1">
    <location>
        <begin position="1"/>
        <end position="22"/>
    </location>
</feature>
<name>A0ABW1KYK7_9PROT</name>
<dbReference type="SUPFAM" id="SSF103515">
    <property type="entry name" value="Autotransporter"/>
    <property type="match status" value="1"/>
</dbReference>
<keyword evidence="3" id="KW-1185">Reference proteome</keyword>
<dbReference type="RefSeq" id="WP_379878758.1">
    <property type="nucleotide sequence ID" value="NZ_JBHPON010000001.1"/>
</dbReference>
<gene>
    <name evidence="2" type="ORF">ACFMB1_09220</name>
</gene>
<keyword evidence="1" id="KW-0732">Signal</keyword>